<reference evidence="16 17" key="1">
    <citation type="submission" date="2020-08" db="EMBL/GenBank/DDBJ databases">
        <title>Novel species isolated from subtropical streams in China.</title>
        <authorList>
            <person name="Lu H."/>
        </authorList>
    </citation>
    <scope>NUCLEOTIDE SEQUENCE [LARGE SCALE GENOMIC DNA]</scope>
    <source>
        <strain evidence="16 17">NL8W</strain>
    </source>
</reference>
<dbReference type="Gene3D" id="2.60.40.1180">
    <property type="entry name" value="Golgi alpha-mannosidase II"/>
    <property type="match status" value="1"/>
</dbReference>
<dbReference type="InterPro" id="IPR013780">
    <property type="entry name" value="Glyco_hydro_b"/>
</dbReference>
<dbReference type="SUPFAM" id="SSF49452">
    <property type="entry name" value="Starch-binding domain-like"/>
    <property type="match status" value="1"/>
</dbReference>
<dbReference type="RefSeq" id="WP_186956924.1">
    <property type="nucleotide sequence ID" value="NZ_JACOFX010000026.1"/>
</dbReference>
<organism evidence="16 17">
    <name type="scientific">Undibacterium umbellatum</name>
    <dbReference type="NCBI Taxonomy" id="2762300"/>
    <lineage>
        <taxon>Bacteria</taxon>
        <taxon>Pseudomonadati</taxon>
        <taxon>Pseudomonadota</taxon>
        <taxon>Betaproteobacteria</taxon>
        <taxon>Burkholderiales</taxon>
        <taxon>Oxalobacteraceae</taxon>
        <taxon>Undibacterium</taxon>
    </lineage>
</organism>
<evidence type="ECO:0000256" key="6">
    <source>
        <dbReference type="ARBA" id="ARBA00022723"/>
    </source>
</evidence>
<dbReference type="InterPro" id="IPR013784">
    <property type="entry name" value="Carb-bd-like_fold"/>
</dbReference>
<dbReference type="Proteomes" id="UP000646911">
    <property type="component" value="Unassembled WGS sequence"/>
</dbReference>
<evidence type="ECO:0000256" key="3">
    <source>
        <dbReference type="ARBA" id="ARBA00008061"/>
    </source>
</evidence>
<evidence type="ECO:0000259" key="15">
    <source>
        <dbReference type="PROSITE" id="PS51166"/>
    </source>
</evidence>
<keyword evidence="13" id="KW-0472">Membrane</keyword>
<evidence type="ECO:0000256" key="9">
    <source>
        <dbReference type="ARBA" id="ARBA00023277"/>
    </source>
</evidence>
<keyword evidence="10 12" id="KW-0326">Glycosidase</keyword>
<comment type="similarity">
    <text evidence="3 11">Belongs to the glycosyl hydrolase 13 family.</text>
</comment>
<dbReference type="InterPro" id="IPR031319">
    <property type="entry name" value="A-amylase_C"/>
</dbReference>
<evidence type="ECO:0000256" key="11">
    <source>
        <dbReference type="RuleBase" id="RU003615"/>
    </source>
</evidence>
<comment type="cofactor">
    <cofactor evidence="2">
        <name>Ca(2+)</name>
        <dbReference type="ChEBI" id="CHEBI:29108"/>
    </cofactor>
</comment>
<dbReference type="InterPro" id="IPR002044">
    <property type="entry name" value="CBM20"/>
</dbReference>
<dbReference type="EMBL" id="JACOFX010000026">
    <property type="protein sequence ID" value="MBC3911213.1"/>
    <property type="molecule type" value="Genomic_DNA"/>
</dbReference>
<comment type="catalytic activity">
    <reaction evidence="1 12">
        <text>Endohydrolysis of (1-&gt;4)-alpha-D-glucosidic linkages in polysaccharides containing three or more (1-&gt;4)-alpha-linked D-glucose units.</text>
        <dbReference type="EC" id="3.2.1.1"/>
    </reaction>
</comment>
<dbReference type="InterPro" id="IPR017853">
    <property type="entry name" value="GH"/>
</dbReference>
<feature type="domain" description="Fibronectin type-III" evidence="14">
    <location>
        <begin position="527"/>
        <end position="615"/>
    </location>
</feature>
<dbReference type="SUPFAM" id="SSF51445">
    <property type="entry name" value="(Trans)glycosidases"/>
    <property type="match status" value="1"/>
</dbReference>
<dbReference type="Pfam" id="PF02806">
    <property type="entry name" value="Alpha-amylase_C"/>
    <property type="match status" value="1"/>
</dbReference>
<dbReference type="InterPro" id="IPR006047">
    <property type="entry name" value="GH13_cat_dom"/>
</dbReference>
<dbReference type="Gene3D" id="2.60.40.10">
    <property type="entry name" value="Immunoglobulins"/>
    <property type="match status" value="2"/>
</dbReference>
<keyword evidence="7 12" id="KW-0378">Hydrolase</keyword>
<keyword evidence="8" id="KW-0106">Calcium</keyword>
<feature type="transmembrane region" description="Helical" evidence="13">
    <location>
        <begin position="21"/>
        <end position="41"/>
    </location>
</feature>
<keyword evidence="17" id="KW-1185">Reference proteome</keyword>
<dbReference type="SMART" id="SM00642">
    <property type="entry name" value="Aamy"/>
    <property type="match status" value="1"/>
</dbReference>
<dbReference type="InterPro" id="IPR006046">
    <property type="entry name" value="Alpha_amylase"/>
</dbReference>
<dbReference type="SUPFAM" id="SSF51011">
    <property type="entry name" value="Glycosyl hydrolase domain"/>
    <property type="match status" value="1"/>
</dbReference>
<dbReference type="PRINTS" id="PR00110">
    <property type="entry name" value="ALPHAAMYLASE"/>
</dbReference>
<dbReference type="InterPro" id="IPR003961">
    <property type="entry name" value="FN3_dom"/>
</dbReference>
<dbReference type="Pfam" id="PF00041">
    <property type="entry name" value="fn3"/>
    <property type="match status" value="1"/>
</dbReference>
<keyword evidence="9 12" id="KW-0119">Carbohydrate metabolism</keyword>
<keyword evidence="13" id="KW-1133">Transmembrane helix</keyword>
<dbReference type="SMART" id="SM01065">
    <property type="entry name" value="CBM_2"/>
    <property type="match status" value="1"/>
</dbReference>
<evidence type="ECO:0000256" key="2">
    <source>
        <dbReference type="ARBA" id="ARBA00001913"/>
    </source>
</evidence>
<evidence type="ECO:0000259" key="14">
    <source>
        <dbReference type="PROSITE" id="PS50853"/>
    </source>
</evidence>
<accession>A0ABR6ZHK9</accession>
<evidence type="ECO:0000256" key="5">
    <source>
        <dbReference type="ARBA" id="ARBA00017303"/>
    </source>
</evidence>
<evidence type="ECO:0000256" key="13">
    <source>
        <dbReference type="SAM" id="Phobius"/>
    </source>
</evidence>
<evidence type="ECO:0000256" key="12">
    <source>
        <dbReference type="RuleBase" id="RU361134"/>
    </source>
</evidence>
<feature type="domain" description="CBM20" evidence="15">
    <location>
        <begin position="613"/>
        <end position="717"/>
    </location>
</feature>
<protein>
    <recommendedName>
        <fullName evidence="5 12">Alpha-amylase</fullName>
        <ecNumber evidence="4 12">3.2.1.1</ecNumber>
    </recommendedName>
</protein>
<dbReference type="InterPro" id="IPR036116">
    <property type="entry name" value="FN3_sf"/>
</dbReference>
<dbReference type="Pfam" id="PF00128">
    <property type="entry name" value="Alpha-amylase"/>
    <property type="match status" value="1"/>
</dbReference>
<evidence type="ECO:0000256" key="10">
    <source>
        <dbReference type="ARBA" id="ARBA00023295"/>
    </source>
</evidence>
<dbReference type="CDD" id="cd11317">
    <property type="entry name" value="AmyAc_bac_euk_AmyA"/>
    <property type="match status" value="1"/>
</dbReference>
<dbReference type="Pfam" id="PF00686">
    <property type="entry name" value="CBM_20"/>
    <property type="match status" value="1"/>
</dbReference>
<dbReference type="EC" id="3.2.1.1" evidence="4 12"/>
<keyword evidence="6" id="KW-0479">Metal-binding</keyword>
<dbReference type="PANTHER" id="PTHR43447">
    <property type="entry name" value="ALPHA-AMYLASE"/>
    <property type="match status" value="1"/>
</dbReference>
<evidence type="ECO:0000256" key="7">
    <source>
        <dbReference type="ARBA" id="ARBA00022801"/>
    </source>
</evidence>
<evidence type="ECO:0000313" key="16">
    <source>
        <dbReference type="EMBL" id="MBC3911213.1"/>
    </source>
</evidence>
<dbReference type="InterPro" id="IPR006048">
    <property type="entry name" value="A-amylase/branching_C"/>
</dbReference>
<evidence type="ECO:0000256" key="8">
    <source>
        <dbReference type="ARBA" id="ARBA00022837"/>
    </source>
</evidence>
<sequence>MNQNTSTKSIKGGIRGALQRAFLCSVAGMTMVAASTPALAFNPRDTSVQMFHWKWTDIAKECTNFLGPQGYGGVQISPPSSANRGSNWWDIYQPVDYTNLTSKMGTGVELQAMINTCHAAGVRVYADIVVNHLAAGSGTSTAGANWVAGSSYPRFSAADFHPACDIQGSDYSNNRNAVTQCRLVGLPDLDTGASYVQGQIRNYLTSLIGMGIDGFRFDAAKHIRQSDLQTIVNGVTHTTTSGEPLWITQEIITDGTVDRNSYLSIGTINEFKYPTAMKETFRNLNGASISQIRSIMGTPGNWGGTWGFFTDSSKATVFVNNWDTERNGDSMNASNRSGAANDTQGSKRYDLANIFMLAWPYGEAQVHSGFIFTDTNADAPAASPFDANGNPLINQQWDFIHRWADIANMVAFRAVTSGQGVDNFISGSANQIAFNRGSKGFVAINNEFSAWSQSFQTLLPAGTYCNVVHGLANAGKTACAADSVVVAANGMATLSIPANGGSTVPAVALHINQKLGGPSNDTTAPSVPGGLTANAASSSSINLSWSAATDNAGGSGMKGYNIARNGGSPVFSTSTSFVDSGLSPSTTYSYIVAAVDNANNVSANSIAASAKTLAGACQVQVNFQVTNNMTVVGQDVYLTGSGAELGNWNTATATKLSGSLWPLWTVSRNLNASTTYEYKYITQGIKPLAWEVGANRVINVPACGSAPVSIPASTFRQ</sequence>
<name>A0ABR6ZHK9_9BURK</name>
<dbReference type="PROSITE" id="PS51166">
    <property type="entry name" value="CBM20"/>
    <property type="match status" value="1"/>
</dbReference>
<dbReference type="SMART" id="SM00632">
    <property type="entry name" value="Aamy_C"/>
    <property type="match status" value="1"/>
</dbReference>
<evidence type="ECO:0000256" key="1">
    <source>
        <dbReference type="ARBA" id="ARBA00000548"/>
    </source>
</evidence>
<gene>
    <name evidence="16" type="ORF">H8L47_27005</name>
</gene>
<evidence type="ECO:0000256" key="4">
    <source>
        <dbReference type="ARBA" id="ARBA00012595"/>
    </source>
</evidence>
<dbReference type="SUPFAM" id="SSF49265">
    <property type="entry name" value="Fibronectin type III"/>
    <property type="match status" value="1"/>
</dbReference>
<evidence type="ECO:0000313" key="17">
    <source>
        <dbReference type="Proteomes" id="UP000646911"/>
    </source>
</evidence>
<dbReference type="InterPro" id="IPR013783">
    <property type="entry name" value="Ig-like_fold"/>
</dbReference>
<dbReference type="SMART" id="SM00060">
    <property type="entry name" value="FN3"/>
    <property type="match status" value="1"/>
</dbReference>
<keyword evidence="13" id="KW-0812">Transmembrane</keyword>
<dbReference type="Gene3D" id="3.20.20.80">
    <property type="entry name" value="Glycosidases"/>
    <property type="match status" value="1"/>
</dbReference>
<comment type="caution">
    <text evidence="16">The sequence shown here is derived from an EMBL/GenBank/DDBJ whole genome shotgun (WGS) entry which is preliminary data.</text>
</comment>
<dbReference type="PROSITE" id="PS50853">
    <property type="entry name" value="FN3"/>
    <property type="match status" value="1"/>
</dbReference>
<proteinExistence type="inferred from homology"/>